<dbReference type="Proteomes" id="UP001291653">
    <property type="component" value="Unassembled WGS sequence"/>
</dbReference>
<gene>
    <name evidence="2" type="ORF">SYYSPA8_02905</name>
</gene>
<proteinExistence type="predicted"/>
<name>A0ABQ5NSS1_9ACTN</name>
<feature type="transmembrane region" description="Helical" evidence="1">
    <location>
        <begin position="264"/>
        <end position="285"/>
    </location>
</feature>
<accession>A0ABQ5NSS1</accession>
<dbReference type="RefSeq" id="WP_323445287.1">
    <property type="nucleotide sequence ID" value="NZ_BSBI01000001.1"/>
</dbReference>
<feature type="transmembrane region" description="Helical" evidence="1">
    <location>
        <begin position="350"/>
        <end position="372"/>
    </location>
</feature>
<evidence type="ECO:0000256" key="1">
    <source>
        <dbReference type="SAM" id="Phobius"/>
    </source>
</evidence>
<evidence type="ECO:0000313" key="2">
    <source>
        <dbReference type="EMBL" id="GLF93200.1"/>
    </source>
</evidence>
<comment type="caution">
    <text evidence="2">The sequence shown here is derived from an EMBL/GenBank/DDBJ whole genome shotgun (WGS) entry which is preliminary data.</text>
</comment>
<keyword evidence="3" id="KW-1185">Reference proteome</keyword>
<keyword evidence="1" id="KW-1133">Transmembrane helix</keyword>
<reference evidence="2 3" key="1">
    <citation type="submission" date="2022-10" db="EMBL/GenBank/DDBJ databases">
        <title>Draft genome sequence of Streptomyces sp. YSPA8.</title>
        <authorList>
            <person name="Moriuchi R."/>
            <person name="Dohra H."/>
            <person name="Yamamura H."/>
            <person name="Kodani S."/>
        </authorList>
    </citation>
    <scope>NUCLEOTIDE SEQUENCE [LARGE SCALE GENOMIC DNA]</scope>
    <source>
        <strain evidence="2 3">YSPA8</strain>
    </source>
</reference>
<sequence length="384" mass="41251">MDRPREIAPARAGRGTGPWWAGAARRAWHRAAGITPGGRRPTGRFLLARMVLLPVLALTLLALASVAYFTLHGRTEQLRDRYTPALAELTHSRVALTLARYEAERRLGAGDGGPLRQTDLVGLGERYPSLLTEASQSLNNAAQTGALRRSQEQELRVVSGLVVSYNDLIILAGTRQERDGLRKAGLAYAADLLGDGRGPDGSTAVLDRIRALERELRADAARLSGWHPLTAAAAAGAALTALVFAVAVAGTLDFLRGRIRLHSPLLTVCATPVLLVLAMLVFGVVGQHRAQRYAGETVGALAEVSADRGRSTGIKVEIDRGLAAERDIEDAREELAGRLERALPPAWTRLSALALVPGTVGALGCGFTLFLYNRRHLTILWRTL</sequence>
<dbReference type="EMBL" id="BSBI01000001">
    <property type="protein sequence ID" value="GLF93200.1"/>
    <property type="molecule type" value="Genomic_DNA"/>
</dbReference>
<protein>
    <recommendedName>
        <fullName evidence="4">Integral membrane protein</fullName>
    </recommendedName>
</protein>
<organism evidence="2 3">
    <name type="scientific">Streptomyces yaizuensis</name>
    <dbReference type="NCBI Taxonomy" id="2989713"/>
    <lineage>
        <taxon>Bacteria</taxon>
        <taxon>Bacillati</taxon>
        <taxon>Actinomycetota</taxon>
        <taxon>Actinomycetes</taxon>
        <taxon>Kitasatosporales</taxon>
        <taxon>Streptomycetaceae</taxon>
        <taxon>Streptomyces</taxon>
    </lineage>
</organism>
<keyword evidence="1" id="KW-0472">Membrane</keyword>
<feature type="transmembrane region" description="Helical" evidence="1">
    <location>
        <begin position="231"/>
        <end position="252"/>
    </location>
</feature>
<evidence type="ECO:0008006" key="4">
    <source>
        <dbReference type="Google" id="ProtNLM"/>
    </source>
</evidence>
<evidence type="ECO:0000313" key="3">
    <source>
        <dbReference type="Proteomes" id="UP001291653"/>
    </source>
</evidence>
<feature type="transmembrane region" description="Helical" evidence="1">
    <location>
        <begin position="46"/>
        <end position="71"/>
    </location>
</feature>
<keyword evidence="1" id="KW-0812">Transmembrane</keyword>